<dbReference type="OrthoDB" id="2152248at2759"/>
<accession>A0A1A0HFZ9</accession>
<dbReference type="SUPFAM" id="SSF53474">
    <property type="entry name" value="alpha/beta-Hydrolases"/>
    <property type="match status" value="1"/>
</dbReference>
<dbReference type="GeneID" id="30028388"/>
<dbReference type="STRING" id="869754.A0A1A0HFZ9"/>
<dbReference type="RefSeq" id="XP_018713391.1">
    <property type="nucleotide sequence ID" value="XM_018855412.1"/>
</dbReference>
<protein>
    <submittedName>
        <fullName evidence="1">Uncharacterized protein</fullName>
    </submittedName>
</protein>
<proteinExistence type="predicted"/>
<dbReference type="Proteomes" id="UP000092555">
    <property type="component" value="Unassembled WGS sequence"/>
</dbReference>
<dbReference type="EMBL" id="LXTC01000001">
    <property type="protein sequence ID" value="OBA22910.1"/>
    <property type="molecule type" value="Genomic_DNA"/>
</dbReference>
<dbReference type="Gene3D" id="3.40.50.1820">
    <property type="entry name" value="alpha/beta hydrolase"/>
    <property type="match status" value="1"/>
</dbReference>
<sequence length="252" mass="28729">MRGVASRILTKTTGSLKAPMIAVAFDARNHGEREIEKVRNSGWKSKNDTHGMDMLSCIEGGVQDLKLVMDYIGCYLDLERFLRPELKERGVKIQYNNILSGFSQGGHTVIRFGNRYPENVSIINPNIGCSDLSTLLINRLKGTKLFEKKLFYSSYEELDLTDSQSRLYPEAFHNKLSSEDAQIFEDYPFEKIKLFASFYDKDPLVPPSISKLWSEMYLNSNLASEVFFEVGAVHDITVNMIDKFAQWLTKVA</sequence>
<name>A0A1A0HFZ9_9ASCO</name>
<dbReference type="InterPro" id="IPR029058">
    <property type="entry name" value="AB_hydrolase_fold"/>
</dbReference>
<evidence type="ECO:0000313" key="1">
    <source>
        <dbReference type="EMBL" id="OBA22910.1"/>
    </source>
</evidence>
<keyword evidence="2" id="KW-1185">Reference proteome</keyword>
<organism evidence="1 2">
    <name type="scientific">Metschnikowia bicuspidata var. bicuspidata NRRL YB-4993</name>
    <dbReference type="NCBI Taxonomy" id="869754"/>
    <lineage>
        <taxon>Eukaryota</taxon>
        <taxon>Fungi</taxon>
        <taxon>Dikarya</taxon>
        <taxon>Ascomycota</taxon>
        <taxon>Saccharomycotina</taxon>
        <taxon>Pichiomycetes</taxon>
        <taxon>Metschnikowiaceae</taxon>
        <taxon>Metschnikowia</taxon>
    </lineage>
</organism>
<evidence type="ECO:0000313" key="2">
    <source>
        <dbReference type="Proteomes" id="UP000092555"/>
    </source>
</evidence>
<gene>
    <name evidence="1" type="ORF">METBIDRAFT_29479</name>
</gene>
<dbReference type="AlphaFoldDB" id="A0A1A0HFZ9"/>
<reference evidence="1 2" key="1">
    <citation type="submission" date="2016-05" db="EMBL/GenBank/DDBJ databases">
        <title>Comparative genomics of biotechnologically important yeasts.</title>
        <authorList>
            <consortium name="DOE Joint Genome Institute"/>
            <person name="Riley R."/>
            <person name="Haridas S."/>
            <person name="Wolfe K.H."/>
            <person name="Lopes M.R."/>
            <person name="Hittinger C.T."/>
            <person name="Goker M."/>
            <person name="Salamov A."/>
            <person name="Wisecaver J."/>
            <person name="Long T.M."/>
            <person name="Aerts A.L."/>
            <person name="Barry K."/>
            <person name="Choi C."/>
            <person name="Clum A."/>
            <person name="Coughlan A.Y."/>
            <person name="Deshpande S."/>
            <person name="Douglass A.P."/>
            <person name="Hanson S.J."/>
            <person name="Klenk H.-P."/>
            <person name="LaButti K."/>
            <person name="Lapidus A."/>
            <person name="Lindquist E."/>
            <person name="Lipzen A."/>
            <person name="Meier-kolthoff J.P."/>
            <person name="Ohm R.A."/>
            <person name="Otillar R.P."/>
            <person name="Pangilinan J."/>
            <person name="Peng Y."/>
            <person name="Rokas A."/>
            <person name="Rosa C.A."/>
            <person name="Scheuner C."/>
            <person name="Sibirny A.A."/>
            <person name="Slot J.C."/>
            <person name="Stielow J.B."/>
            <person name="Sun H."/>
            <person name="Kurtzman C.P."/>
            <person name="Blackwell M."/>
            <person name="Grigoriev I.V."/>
            <person name="Jeffries T.W."/>
        </authorList>
    </citation>
    <scope>NUCLEOTIDE SEQUENCE [LARGE SCALE GENOMIC DNA]</scope>
    <source>
        <strain evidence="1 2">NRRL YB-4993</strain>
    </source>
</reference>
<comment type="caution">
    <text evidence="1">The sequence shown here is derived from an EMBL/GenBank/DDBJ whole genome shotgun (WGS) entry which is preliminary data.</text>
</comment>